<organism evidence="3 4">
    <name type="scientific">Cystobacter ferrugineus</name>
    <dbReference type="NCBI Taxonomy" id="83449"/>
    <lineage>
        <taxon>Bacteria</taxon>
        <taxon>Pseudomonadati</taxon>
        <taxon>Myxococcota</taxon>
        <taxon>Myxococcia</taxon>
        <taxon>Myxococcales</taxon>
        <taxon>Cystobacterineae</taxon>
        <taxon>Archangiaceae</taxon>
        <taxon>Cystobacter</taxon>
    </lineage>
</organism>
<dbReference type="RefSeq" id="WP_071904125.1">
    <property type="nucleotide sequence ID" value="NZ_MPIN01000016.1"/>
</dbReference>
<dbReference type="Pfam" id="PF01494">
    <property type="entry name" value="FAD_binding_3"/>
    <property type="match status" value="1"/>
</dbReference>
<evidence type="ECO:0000256" key="1">
    <source>
        <dbReference type="SAM" id="MobiDB-lite"/>
    </source>
</evidence>
<gene>
    <name evidence="3" type="ORF">BON30_40905</name>
</gene>
<proteinExistence type="predicted"/>
<dbReference type="Gene3D" id="3.50.50.60">
    <property type="entry name" value="FAD/NAD(P)-binding domain"/>
    <property type="match status" value="1"/>
</dbReference>
<dbReference type="InterPro" id="IPR002938">
    <property type="entry name" value="FAD-bd"/>
</dbReference>
<evidence type="ECO:0000313" key="4">
    <source>
        <dbReference type="Proteomes" id="UP000182229"/>
    </source>
</evidence>
<feature type="domain" description="FAD-binding" evidence="2">
    <location>
        <begin position="15"/>
        <end position="360"/>
    </location>
</feature>
<sequence>MSSSTPSPSTSAGTHAIVYGGSMAGLMSAGVLSRHFERVTLVERDPFPNGPMQRKGVPQAQHVHGLLTRGMDILADIFPGIREELVAAGAEFLDVVSTVAAFGAGSWRRRFHSGVSAASVSRLMLEWVVRQRLQSLANVHIRDEREAVGLKTSGDRTRVTGLLLQAPGGGQEETLEAELVVDASGRGSRTPQWLEALGYPRVEETRIHVNVGYASRIYRKPPGFEPGWRSLAISPELPKQRRLGIIQGIEDNRLLVLVGGWLGEAPASADDAAFLEFARGLAQPHLYEAIKNAEPLGPIHIYRFAHNQRRHYERMPRFPEGLAVVGDAVCSFNPIYGQGMSTAALQAEALGECLRSGARGATQRYRQRAGQLLEGPWLMATAGDLAFPEVEGKRPPGFGLMNWYGNRFQQLVGYDEEAMRTFVRVQHMMEPPTAMFSPRMVLKVLTVRPDKAAQTPGPQPLAASSTRAA</sequence>
<protein>
    <recommendedName>
        <fullName evidence="2">FAD-binding domain-containing protein</fullName>
    </recommendedName>
</protein>
<evidence type="ECO:0000259" key="2">
    <source>
        <dbReference type="Pfam" id="PF01494"/>
    </source>
</evidence>
<keyword evidence="4" id="KW-1185">Reference proteome</keyword>
<comment type="caution">
    <text evidence="3">The sequence shown here is derived from an EMBL/GenBank/DDBJ whole genome shotgun (WGS) entry which is preliminary data.</text>
</comment>
<evidence type="ECO:0000313" key="3">
    <source>
        <dbReference type="EMBL" id="OJH35075.1"/>
    </source>
</evidence>
<dbReference type="PANTHER" id="PTHR43422:SF3">
    <property type="entry name" value="THIAMINE THIAZOLE SYNTHASE"/>
    <property type="match status" value="1"/>
</dbReference>
<reference evidence="3 4" key="2">
    <citation type="submission" date="2016-12" db="EMBL/GenBank/DDBJ databases">
        <title>Draft Genome Sequence of Cystobacter ferrugineus Strain Cbfe23.</title>
        <authorList>
            <person name="Akbar S."/>
            <person name="Dowd S.E."/>
            <person name="Stevens D.C."/>
        </authorList>
    </citation>
    <scope>NUCLEOTIDE SEQUENCE [LARGE SCALE GENOMIC DNA]</scope>
    <source>
        <strain evidence="3 4">Cbfe23</strain>
    </source>
</reference>
<accession>A0A1L9AYI5</accession>
<dbReference type="SUPFAM" id="SSF51905">
    <property type="entry name" value="FAD/NAD(P)-binding domain"/>
    <property type="match status" value="1"/>
</dbReference>
<dbReference type="AlphaFoldDB" id="A0A1L9AYI5"/>
<feature type="region of interest" description="Disordered" evidence="1">
    <location>
        <begin position="450"/>
        <end position="469"/>
    </location>
</feature>
<name>A0A1L9AYI5_9BACT</name>
<dbReference type="EMBL" id="MPIN01000016">
    <property type="protein sequence ID" value="OJH35075.1"/>
    <property type="molecule type" value="Genomic_DNA"/>
</dbReference>
<dbReference type="STRING" id="83449.BON30_40905"/>
<dbReference type="Proteomes" id="UP000182229">
    <property type="component" value="Unassembled WGS sequence"/>
</dbReference>
<dbReference type="GO" id="GO:0071949">
    <property type="term" value="F:FAD binding"/>
    <property type="evidence" value="ECO:0007669"/>
    <property type="project" value="InterPro"/>
</dbReference>
<reference evidence="4" key="1">
    <citation type="submission" date="2016-11" db="EMBL/GenBank/DDBJ databases">
        <authorList>
            <person name="Shukria A."/>
            <person name="Stevens D.C."/>
        </authorList>
    </citation>
    <scope>NUCLEOTIDE SEQUENCE [LARGE SCALE GENOMIC DNA]</scope>
    <source>
        <strain evidence="4">Cbfe23</strain>
    </source>
</reference>
<dbReference type="InterPro" id="IPR036188">
    <property type="entry name" value="FAD/NAD-bd_sf"/>
</dbReference>
<dbReference type="PANTHER" id="PTHR43422">
    <property type="entry name" value="THIAMINE THIAZOLE SYNTHASE"/>
    <property type="match status" value="1"/>
</dbReference>